<dbReference type="Proteomes" id="UP000682005">
    <property type="component" value="Chromosome 1"/>
</dbReference>
<sequence length="454" mass="52792">MRNIFAIKRGERLFCLVAVIAFIALNGLMVAYNFRLFTKGGNFGFWGLFFDHYTVSGFDNLSYMTMSRWKIYYQLYRHPLLPTFFYPFYYVNHWLMDETGANFAVFIEAFLNVIASTYSSLFIYRIFKEVLDLSRKDAVLLTVFFFSFASILLTCFVPDHFVFSLFFLTMTLYIAGKAMKREKGRMKAWQTMLLTFFATGITFTNIAKIGLADLFVNGKRTFRIKHLFLGFILPLGALFAIYAYQQTTFVEPDVKLQAKVKEKKLKKDRKFAAKYEKQHEFMKSRTGTQVADNRFFEWTDLSSSRTDAIVENLFGESIQLHQKHVLEDVNKSRPIIVRYSSVFNYIAELLVFLLFLGGIIVGWRDKFLRLCLLWFATDIVLHIVLGFGIIEVYIMGAHWLFVIPIAVAFLFKRIRKRQAMIGVRLLVALLTIGSMAYNLSLIIPFMLRGFVAPQ</sequence>
<reference evidence="2 4" key="1">
    <citation type="submission" date="2015-07" db="EMBL/GenBank/DDBJ databases">
        <authorList>
            <person name="Noorani M."/>
        </authorList>
    </citation>
    <scope>NUCLEOTIDE SEQUENCE [LARGE SCALE GENOMIC DNA]</scope>
    <source>
        <strain evidence="2 4">W1435</strain>
    </source>
</reference>
<protein>
    <recommendedName>
        <fullName evidence="6">GtrA family protein</fullName>
    </recommendedName>
</protein>
<dbReference type="OrthoDB" id="996712at2"/>
<feature type="transmembrane region" description="Helical" evidence="1">
    <location>
        <begin position="103"/>
        <end position="126"/>
    </location>
</feature>
<dbReference type="Proteomes" id="UP000060345">
    <property type="component" value="Chromosome 1"/>
</dbReference>
<keyword evidence="1" id="KW-0472">Membrane</keyword>
<evidence type="ECO:0000313" key="2">
    <source>
        <dbReference type="EMBL" id="AKU69214.1"/>
    </source>
</evidence>
<dbReference type="Pfam" id="PF19558">
    <property type="entry name" value="DUF6080"/>
    <property type="match status" value="1"/>
</dbReference>
<gene>
    <name evidence="2" type="ORF">ADJ77_05250</name>
    <name evidence="3" type="ORF">J5A51_12345</name>
</gene>
<keyword evidence="1" id="KW-1133">Transmembrane helix</keyword>
<organism evidence="2 4">
    <name type="scientific">Prevotella fusca JCM 17724</name>
    <dbReference type="NCBI Taxonomy" id="1236517"/>
    <lineage>
        <taxon>Bacteria</taxon>
        <taxon>Pseudomonadati</taxon>
        <taxon>Bacteroidota</taxon>
        <taxon>Bacteroidia</taxon>
        <taxon>Bacteroidales</taxon>
        <taxon>Prevotellaceae</taxon>
        <taxon>Prevotella</taxon>
    </lineage>
</organism>
<dbReference type="InterPro" id="IPR045726">
    <property type="entry name" value="DUF6080"/>
</dbReference>
<dbReference type="KEGG" id="pfus:ADJ77_05250"/>
<dbReference type="EMBL" id="CP012074">
    <property type="protein sequence ID" value="AKU69214.1"/>
    <property type="molecule type" value="Genomic_DNA"/>
</dbReference>
<feature type="transmembrane region" description="Helical" evidence="1">
    <location>
        <begin position="138"/>
        <end position="154"/>
    </location>
</feature>
<feature type="transmembrane region" description="Helical" evidence="1">
    <location>
        <begin position="423"/>
        <end position="447"/>
    </location>
</feature>
<keyword evidence="1" id="KW-0812">Transmembrane</keyword>
<feature type="transmembrane region" description="Helical" evidence="1">
    <location>
        <begin position="12"/>
        <end position="31"/>
    </location>
</feature>
<feature type="transmembrane region" description="Helical" evidence="1">
    <location>
        <begin position="160"/>
        <end position="176"/>
    </location>
</feature>
<accession>A0A0K1NJF4</accession>
<dbReference type="RefSeq" id="WP_025077881.1">
    <property type="nucleotide sequence ID" value="NZ_BAKO01000005.1"/>
</dbReference>
<evidence type="ECO:0000256" key="1">
    <source>
        <dbReference type="SAM" id="Phobius"/>
    </source>
</evidence>
<evidence type="ECO:0000313" key="5">
    <source>
        <dbReference type="Proteomes" id="UP000682005"/>
    </source>
</evidence>
<feature type="transmembrane region" description="Helical" evidence="1">
    <location>
        <begin position="227"/>
        <end position="244"/>
    </location>
</feature>
<evidence type="ECO:0000313" key="4">
    <source>
        <dbReference type="Proteomes" id="UP000060345"/>
    </source>
</evidence>
<reference evidence="3 5" key="2">
    <citation type="submission" date="2021-03" db="EMBL/GenBank/DDBJ databases">
        <title>Human Oral Microbial Genomes.</title>
        <authorList>
            <person name="Johnston C.D."/>
            <person name="Chen T."/>
            <person name="Dewhirst F.E."/>
        </authorList>
    </citation>
    <scope>NUCLEOTIDE SEQUENCE [LARGE SCALE GENOMIC DNA]</scope>
    <source>
        <strain evidence="3 5">W1435</strain>
    </source>
</reference>
<evidence type="ECO:0000313" key="3">
    <source>
        <dbReference type="EMBL" id="QUB86844.1"/>
    </source>
</evidence>
<dbReference type="AlphaFoldDB" id="A0A0K1NJF4"/>
<name>A0A0K1NJF4_9BACT</name>
<feature type="transmembrane region" description="Helical" evidence="1">
    <location>
        <begin position="188"/>
        <end position="207"/>
    </location>
</feature>
<dbReference type="EMBL" id="CP072370">
    <property type="protein sequence ID" value="QUB86844.1"/>
    <property type="molecule type" value="Genomic_DNA"/>
</dbReference>
<keyword evidence="5" id="KW-1185">Reference proteome</keyword>
<proteinExistence type="predicted"/>
<feature type="transmembrane region" description="Helical" evidence="1">
    <location>
        <begin position="383"/>
        <end position="411"/>
    </location>
</feature>
<evidence type="ECO:0008006" key="6">
    <source>
        <dbReference type="Google" id="ProtNLM"/>
    </source>
</evidence>
<feature type="transmembrane region" description="Helical" evidence="1">
    <location>
        <begin position="342"/>
        <end position="363"/>
    </location>
</feature>
<dbReference type="STRING" id="1236517.ADJ77_05250"/>
<dbReference type="eggNOG" id="ENOG502Z8AQ">
    <property type="taxonomic scope" value="Bacteria"/>
</dbReference>